<gene>
    <name evidence="2" type="ORF">CEW87_10510</name>
</gene>
<keyword evidence="1" id="KW-1133">Transmembrane helix</keyword>
<sequence>MGNGGPLLVTQYRADGSLTQNIALLGLVALLCAISWISAIIVSKHTLACDPIVRRTIGFILKPRP</sequence>
<proteinExistence type="predicted"/>
<dbReference type="Proteomes" id="UP000244902">
    <property type="component" value="Chromosome"/>
</dbReference>
<evidence type="ECO:0000313" key="2">
    <source>
        <dbReference type="EMBL" id="AWI79764.1"/>
    </source>
</evidence>
<feature type="transmembrane region" description="Helical" evidence="1">
    <location>
        <begin position="22"/>
        <end position="42"/>
    </location>
</feature>
<keyword evidence="1" id="KW-0812">Transmembrane</keyword>
<reference evidence="2 3" key="1">
    <citation type="submission" date="2017-06" db="EMBL/GenBank/DDBJ databases">
        <title>Azoarcus sp. TSNA42 complete genome sequence.</title>
        <authorList>
            <person name="Woo J.-H."/>
            <person name="Kim H.-S."/>
        </authorList>
    </citation>
    <scope>NUCLEOTIDE SEQUENCE [LARGE SCALE GENOMIC DNA]</scope>
    <source>
        <strain evidence="2 3">TSNA42</strain>
    </source>
</reference>
<organism evidence="2 3">
    <name type="scientific">Parazoarcus communis</name>
    <dbReference type="NCBI Taxonomy" id="41977"/>
    <lineage>
        <taxon>Bacteria</taxon>
        <taxon>Pseudomonadati</taxon>
        <taxon>Pseudomonadota</taxon>
        <taxon>Betaproteobacteria</taxon>
        <taxon>Rhodocyclales</taxon>
        <taxon>Zoogloeaceae</taxon>
        <taxon>Parazoarcus</taxon>
    </lineage>
</organism>
<accession>A0A2U8H227</accession>
<protein>
    <submittedName>
        <fullName evidence="2">Uncharacterized protein</fullName>
    </submittedName>
</protein>
<keyword evidence="1" id="KW-0472">Membrane</keyword>
<dbReference type="EMBL" id="CP022188">
    <property type="protein sequence ID" value="AWI79764.1"/>
    <property type="molecule type" value="Genomic_DNA"/>
</dbReference>
<evidence type="ECO:0000256" key="1">
    <source>
        <dbReference type="SAM" id="Phobius"/>
    </source>
</evidence>
<evidence type="ECO:0000313" key="3">
    <source>
        <dbReference type="Proteomes" id="UP000244902"/>
    </source>
</evidence>
<dbReference type="AlphaFoldDB" id="A0A2U8H227"/>
<name>A0A2U8H227_9RHOO</name>